<evidence type="ECO:0000313" key="3">
    <source>
        <dbReference type="Proteomes" id="UP000680865"/>
    </source>
</evidence>
<feature type="transmembrane region" description="Helical" evidence="1">
    <location>
        <begin position="45"/>
        <end position="72"/>
    </location>
</feature>
<accession>A0A919T2G6</accession>
<dbReference type="RefSeq" id="WP_213002526.1">
    <property type="nucleotide sequence ID" value="NZ_BAAATW010000002.1"/>
</dbReference>
<sequence>MISFWRSYAAAAAWSVVILPVALALFFLGSGLLSGAGRPSGEALIWAGSFAVFLFLPLMGAVDLIVAPAWILWRRSKARSVSTLGAQAALFGTAMAFAAFFAYR</sequence>
<evidence type="ECO:0000256" key="1">
    <source>
        <dbReference type="SAM" id="Phobius"/>
    </source>
</evidence>
<keyword evidence="3" id="KW-1185">Reference proteome</keyword>
<evidence type="ECO:0000313" key="2">
    <source>
        <dbReference type="EMBL" id="GIM82440.1"/>
    </source>
</evidence>
<reference evidence="2" key="1">
    <citation type="submission" date="2021-03" db="EMBL/GenBank/DDBJ databases">
        <title>Whole genome shotgun sequence of Actinoplanes consettensis NBRC 14913.</title>
        <authorList>
            <person name="Komaki H."/>
            <person name="Tamura T."/>
        </authorList>
    </citation>
    <scope>NUCLEOTIDE SEQUENCE</scope>
    <source>
        <strain evidence="2">NBRC 14913</strain>
    </source>
</reference>
<feature type="transmembrane region" description="Helical" evidence="1">
    <location>
        <begin position="84"/>
        <end position="103"/>
    </location>
</feature>
<dbReference type="EMBL" id="BOQP01000051">
    <property type="protein sequence ID" value="GIM82440.1"/>
    <property type="molecule type" value="Genomic_DNA"/>
</dbReference>
<keyword evidence="1" id="KW-0812">Transmembrane</keyword>
<name>A0A919T2G6_9ACTN</name>
<keyword evidence="1" id="KW-0472">Membrane</keyword>
<proteinExistence type="predicted"/>
<organism evidence="2 3">
    <name type="scientific">Winogradskya consettensis</name>
    <dbReference type="NCBI Taxonomy" id="113560"/>
    <lineage>
        <taxon>Bacteria</taxon>
        <taxon>Bacillati</taxon>
        <taxon>Actinomycetota</taxon>
        <taxon>Actinomycetes</taxon>
        <taxon>Micromonosporales</taxon>
        <taxon>Micromonosporaceae</taxon>
        <taxon>Winogradskya</taxon>
    </lineage>
</organism>
<protein>
    <submittedName>
        <fullName evidence="2">Uncharacterized protein</fullName>
    </submittedName>
</protein>
<dbReference type="Proteomes" id="UP000680865">
    <property type="component" value="Unassembled WGS sequence"/>
</dbReference>
<comment type="caution">
    <text evidence="2">The sequence shown here is derived from an EMBL/GenBank/DDBJ whole genome shotgun (WGS) entry which is preliminary data.</text>
</comment>
<dbReference type="AlphaFoldDB" id="A0A919T2G6"/>
<keyword evidence="1" id="KW-1133">Transmembrane helix</keyword>
<gene>
    <name evidence="2" type="ORF">Aco04nite_81490</name>
</gene>